<sequence>MLAALSPWELSQRRGLGTTTEKSSGLNTCSVASYFDGMNSCSPRGVLVWPTSSDPEMIWSACSGNQTSVPCPQVTHEVSIP</sequence>
<evidence type="ECO:0000313" key="2">
    <source>
        <dbReference type="Proteomes" id="UP000784294"/>
    </source>
</evidence>
<gene>
    <name evidence="1" type="ORF">PXEA_LOCUS26284</name>
</gene>
<comment type="caution">
    <text evidence="1">The sequence shown here is derived from an EMBL/GenBank/DDBJ whole genome shotgun (WGS) entry which is preliminary data.</text>
</comment>
<reference evidence="1" key="1">
    <citation type="submission" date="2018-11" db="EMBL/GenBank/DDBJ databases">
        <authorList>
            <consortium name="Pathogen Informatics"/>
        </authorList>
    </citation>
    <scope>NUCLEOTIDE SEQUENCE</scope>
</reference>
<dbReference type="EMBL" id="CAAALY010244746">
    <property type="protein sequence ID" value="VEL32844.1"/>
    <property type="molecule type" value="Genomic_DNA"/>
</dbReference>
<dbReference type="AlphaFoldDB" id="A0A3S5CSG8"/>
<proteinExistence type="predicted"/>
<organism evidence="1 2">
    <name type="scientific">Protopolystoma xenopodis</name>
    <dbReference type="NCBI Taxonomy" id="117903"/>
    <lineage>
        <taxon>Eukaryota</taxon>
        <taxon>Metazoa</taxon>
        <taxon>Spiralia</taxon>
        <taxon>Lophotrochozoa</taxon>
        <taxon>Platyhelminthes</taxon>
        <taxon>Monogenea</taxon>
        <taxon>Polyopisthocotylea</taxon>
        <taxon>Polystomatidea</taxon>
        <taxon>Polystomatidae</taxon>
        <taxon>Protopolystoma</taxon>
    </lineage>
</organism>
<evidence type="ECO:0000313" key="1">
    <source>
        <dbReference type="EMBL" id="VEL32844.1"/>
    </source>
</evidence>
<keyword evidence="2" id="KW-1185">Reference proteome</keyword>
<name>A0A3S5CSG8_9PLAT</name>
<accession>A0A3S5CSG8</accession>
<dbReference type="Proteomes" id="UP000784294">
    <property type="component" value="Unassembled WGS sequence"/>
</dbReference>
<protein>
    <submittedName>
        <fullName evidence="1">Uncharacterized protein</fullName>
    </submittedName>
</protein>